<name>A0A7X3MMJ9_9FIRM</name>
<proteinExistence type="predicted"/>
<evidence type="ECO:0000313" key="3">
    <source>
        <dbReference type="EMBL" id="MXP79124.1"/>
    </source>
</evidence>
<dbReference type="Pfam" id="PF19546">
    <property type="entry name" value="DUF6070"/>
    <property type="match status" value="1"/>
</dbReference>
<sequence>MGRNWFVLLLIVLLSISGCADTSQTESGDDEQGNGAAKSGKEAQEKADPVIEIGYELFRDAEEAGRMEDLEMFRSIVNQFGNHGYAAVDGRNQIDMAEPEQVISFCGKVDAKEEGELTILKINDLEGVLDGIVKYDLKTKDGEVEATTSYYKYKDQDMEKVSTAGFHADRWEYTEDGYLMFSGSYFSEQLYVLTMSEASEYAALRVLPLDETCRELNRQYILPAGYERNNLFLVDWNENDFGTLDFYDLYDLFYPRVNGGQIPYGMDDNLGVGAVYRIPEDEFENVIQRYINIDSGTLQSKTVFYPEDGTYEYKPRGFYEVEYPEYPYPEVVQYTENSDGTITLTVNVVFPYAGISKVYAHEVVVRPLEGGGVQYVSNRVIPSEENQEGTWHKPRLTPEQWEEMYGGME</sequence>
<evidence type="ECO:0000313" key="4">
    <source>
        <dbReference type="Proteomes" id="UP000460412"/>
    </source>
</evidence>
<organism evidence="3 4">
    <name type="scientific">Sporofaciens musculi</name>
    <dbReference type="NCBI Taxonomy" id="2681861"/>
    <lineage>
        <taxon>Bacteria</taxon>
        <taxon>Bacillati</taxon>
        <taxon>Bacillota</taxon>
        <taxon>Clostridia</taxon>
        <taxon>Lachnospirales</taxon>
        <taxon>Lachnospiraceae</taxon>
        <taxon>Sporofaciens</taxon>
    </lineage>
</organism>
<dbReference type="PROSITE" id="PS51257">
    <property type="entry name" value="PROKAR_LIPOPROTEIN"/>
    <property type="match status" value="1"/>
</dbReference>
<gene>
    <name evidence="3" type="ORF">GN277_28635</name>
</gene>
<dbReference type="AlphaFoldDB" id="A0A7X3MMJ9"/>
<dbReference type="EMBL" id="WUQX01000003">
    <property type="protein sequence ID" value="MXP79124.1"/>
    <property type="molecule type" value="Genomic_DNA"/>
</dbReference>
<accession>A0A7X3MMJ9</accession>
<keyword evidence="4" id="KW-1185">Reference proteome</keyword>
<evidence type="ECO:0000256" key="1">
    <source>
        <dbReference type="SAM" id="MobiDB-lite"/>
    </source>
</evidence>
<dbReference type="Proteomes" id="UP000460412">
    <property type="component" value="Unassembled WGS sequence"/>
</dbReference>
<evidence type="ECO:0000256" key="2">
    <source>
        <dbReference type="SAM" id="SignalP"/>
    </source>
</evidence>
<keyword evidence="3" id="KW-0614">Plasmid</keyword>
<reference evidence="3 4" key="1">
    <citation type="submission" date="2019-12" db="EMBL/GenBank/DDBJ databases">
        <title>Sporaefaciens musculi gen. nov., sp. nov., a novel bacterium isolated from the caecum of an obese mouse.</title>
        <authorList>
            <person name="Rasmussen T.S."/>
            <person name="Streidl T."/>
            <person name="Hitch T.C.A."/>
            <person name="Wortmann E."/>
            <person name="Deptula P."/>
            <person name="Hansen M."/>
            <person name="Nielsen D.S."/>
            <person name="Clavel T."/>
            <person name="Vogensen F.K."/>
        </authorList>
    </citation>
    <scope>NUCLEOTIDE SEQUENCE [LARGE SCALE GENOMIC DNA]</scope>
    <source>
        <strain evidence="3 4">WCA-9-b2</strain>
        <plasmid evidence="3">unnamed</plasmid>
    </source>
</reference>
<feature type="chain" id="PRO_5038504613" evidence="2">
    <location>
        <begin position="21"/>
        <end position="409"/>
    </location>
</feature>
<geneLocation type="plasmid" evidence="3">
    <name>unnamed</name>
</geneLocation>
<keyword evidence="2" id="KW-0732">Signal</keyword>
<dbReference type="InterPro" id="IPR045714">
    <property type="entry name" value="DUF6070"/>
</dbReference>
<protein>
    <submittedName>
        <fullName evidence="3">Uncharacterized protein</fullName>
    </submittedName>
</protein>
<comment type="caution">
    <text evidence="3">The sequence shown here is derived from an EMBL/GenBank/DDBJ whole genome shotgun (WGS) entry which is preliminary data.</text>
</comment>
<feature type="signal peptide" evidence="2">
    <location>
        <begin position="1"/>
        <end position="20"/>
    </location>
</feature>
<feature type="region of interest" description="Disordered" evidence="1">
    <location>
        <begin position="22"/>
        <end position="45"/>
    </location>
</feature>